<comment type="subcellular location">
    <subcellularLocation>
        <location evidence="6">Endomembrane system</location>
        <topology evidence="6">Single-pass membrane protein</topology>
    </subcellularLocation>
    <subcellularLocation>
        <location evidence="1">Nucleus membrane</location>
    </subcellularLocation>
</comment>
<protein>
    <recommendedName>
        <fullName evidence="10">Indole-diterpene biosynthesis protein PaxU</fullName>
    </recommendedName>
</protein>
<dbReference type="Proteomes" id="UP000008066">
    <property type="component" value="Unassembled WGS sequence"/>
</dbReference>
<dbReference type="OMA" id="MDSCPGY"/>
<evidence type="ECO:0000256" key="1">
    <source>
        <dbReference type="ARBA" id="ARBA00004126"/>
    </source>
</evidence>
<keyword evidence="4 7" id="KW-0472">Membrane</keyword>
<dbReference type="InterPro" id="IPR008547">
    <property type="entry name" value="DUF829_TMEM53"/>
</dbReference>
<evidence type="ECO:0000256" key="6">
    <source>
        <dbReference type="ARBA" id="ARBA00037847"/>
    </source>
</evidence>
<feature type="transmembrane region" description="Helical" evidence="7">
    <location>
        <begin position="187"/>
        <end position="205"/>
    </location>
</feature>
<evidence type="ECO:0000256" key="2">
    <source>
        <dbReference type="ARBA" id="ARBA00022692"/>
    </source>
</evidence>
<dbReference type="GO" id="GO:0031965">
    <property type="term" value="C:nuclear membrane"/>
    <property type="evidence" value="ECO:0007669"/>
    <property type="project" value="UniProtKB-SubCell"/>
</dbReference>
<accession>G0RYV3</accession>
<dbReference type="PANTHER" id="PTHR12265">
    <property type="entry name" value="TRANSMEMBRANE PROTEIN 53"/>
    <property type="match status" value="1"/>
</dbReference>
<evidence type="ECO:0008006" key="10">
    <source>
        <dbReference type="Google" id="ProtNLM"/>
    </source>
</evidence>
<dbReference type="GeneID" id="18254107"/>
<evidence type="ECO:0000256" key="4">
    <source>
        <dbReference type="ARBA" id="ARBA00023136"/>
    </source>
</evidence>
<dbReference type="PANTHER" id="PTHR12265:SF30">
    <property type="entry name" value="TRANSMEMBRANE PROTEIN 53"/>
    <property type="match status" value="1"/>
</dbReference>
<keyword evidence="9" id="KW-1185">Reference proteome</keyword>
<organism evidence="9">
    <name type="scientific">Chaetomium thermophilum (strain DSM 1495 / CBS 144.50 / IMI 039719)</name>
    <name type="common">Thermochaetoides thermophila</name>
    <dbReference type="NCBI Taxonomy" id="759272"/>
    <lineage>
        <taxon>Eukaryota</taxon>
        <taxon>Fungi</taxon>
        <taxon>Dikarya</taxon>
        <taxon>Ascomycota</taxon>
        <taxon>Pezizomycotina</taxon>
        <taxon>Sordariomycetes</taxon>
        <taxon>Sordariomycetidae</taxon>
        <taxon>Sordariales</taxon>
        <taxon>Chaetomiaceae</taxon>
        <taxon>Thermochaetoides</taxon>
    </lineage>
</organism>
<evidence type="ECO:0000256" key="5">
    <source>
        <dbReference type="ARBA" id="ARBA00023242"/>
    </source>
</evidence>
<dbReference type="KEGG" id="cthr:CTHT_0000690"/>
<proteinExistence type="predicted"/>
<evidence type="ECO:0000313" key="9">
    <source>
        <dbReference type="Proteomes" id="UP000008066"/>
    </source>
</evidence>
<dbReference type="Pfam" id="PF05705">
    <property type="entry name" value="DUF829"/>
    <property type="match status" value="1"/>
</dbReference>
<keyword evidence="3 7" id="KW-1133">Transmembrane helix</keyword>
<evidence type="ECO:0000256" key="7">
    <source>
        <dbReference type="SAM" id="Phobius"/>
    </source>
</evidence>
<name>G0RYV3_CHATD</name>
<keyword evidence="2 7" id="KW-0812">Transmembrane</keyword>
<dbReference type="RefSeq" id="XP_006690623.1">
    <property type="nucleotide sequence ID" value="XM_006690560.1"/>
</dbReference>
<evidence type="ECO:0000256" key="3">
    <source>
        <dbReference type="ARBA" id="ARBA00022989"/>
    </source>
</evidence>
<dbReference type="EMBL" id="GL988032">
    <property type="protein sequence ID" value="EGS23381.1"/>
    <property type="molecule type" value="Genomic_DNA"/>
</dbReference>
<evidence type="ECO:0000313" key="8">
    <source>
        <dbReference type="EMBL" id="EGS23381.1"/>
    </source>
</evidence>
<dbReference type="OrthoDB" id="77878at2759"/>
<dbReference type="AlphaFoldDB" id="G0RYV3"/>
<dbReference type="HOGENOM" id="CLU_036503_0_1_1"/>
<gene>
    <name evidence="8" type="ORF">CTHT_0000690</name>
</gene>
<dbReference type="eggNOG" id="ENOG502S6B9">
    <property type="taxonomic scope" value="Eukaryota"/>
</dbReference>
<sequence length="302" mass="34026">MTRLSPCVYVYRPEPSTTGTIEELPTSSSKPVPKLILLATWMGARDPHIAKYLLQYRAFFPTTPILLVRSEPRHFTRPRGAPRELAPALPVLHSVFPELAAPGKASSSNSAAILKANPPQLLIHAWSNGGTNSLHVLRLLLASTTTSTPSLDPRCDLPRYTLVLDSTPGAFRYWAAFRAFTTGLSGIVYWLLAPLMHAICLHYWLRHEILGRGKTGPLAAVRKGLNDERLLSSWSEVRRTYVYSEGDKLVHWQDVEAHAVEAERKGFVVRREKFDGSEHVAHLRRDATRYWRVVKETWEGEC</sequence>
<keyword evidence="5" id="KW-0539">Nucleus</keyword>
<reference evidence="8 9" key="1">
    <citation type="journal article" date="2011" name="Cell">
        <title>Insight into structure and assembly of the nuclear pore complex by utilizing the genome of a eukaryotic thermophile.</title>
        <authorList>
            <person name="Amlacher S."/>
            <person name="Sarges P."/>
            <person name="Flemming D."/>
            <person name="van Noort V."/>
            <person name="Kunze R."/>
            <person name="Devos D.P."/>
            <person name="Arumugam M."/>
            <person name="Bork P."/>
            <person name="Hurt E."/>
        </authorList>
    </citation>
    <scope>NUCLEOTIDE SEQUENCE [LARGE SCALE GENOMIC DNA]</scope>
    <source>
        <strain evidence="9">DSM 1495 / CBS 144.50 / IMI 039719</strain>
    </source>
</reference>